<dbReference type="GO" id="GO:0003700">
    <property type="term" value="F:DNA-binding transcription factor activity"/>
    <property type="evidence" value="ECO:0007669"/>
    <property type="project" value="InterPro"/>
</dbReference>
<keyword evidence="1" id="KW-0805">Transcription regulation</keyword>
<dbReference type="STRING" id="190974.SAMN05216439_1928"/>
<evidence type="ECO:0000256" key="3">
    <source>
        <dbReference type="ARBA" id="ARBA00023163"/>
    </source>
</evidence>
<reference evidence="5 6" key="1">
    <citation type="submission" date="2016-10" db="EMBL/GenBank/DDBJ databases">
        <authorList>
            <person name="de Groot N.N."/>
        </authorList>
    </citation>
    <scope>NUCLEOTIDE SEQUENCE [LARGE SCALE GENOMIC DNA]</scope>
    <source>
        <strain evidence="5 6">DSM 11978</strain>
    </source>
</reference>
<evidence type="ECO:0000256" key="2">
    <source>
        <dbReference type="ARBA" id="ARBA00023125"/>
    </source>
</evidence>
<dbReference type="Pfam" id="PF01047">
    <property type="entry name" value="MarR"/>
    <property type="match status" value="1"/>
</dbReference>
<dbReference type="GO" id="GO:0003677">
    <property type="term" value="F:DNA binding"/>
    <property type="evidence" value="ECO:0007669"/>
    <property type="project" value="UniProtKB-KW"/>
</dbReference>
<accession>A0A1H7ME51</accession>
<name>A0A1H7ME51_9EURY</name>
<dbReference type="PROSITE" id="PS50995">
    <property type="entry name" value="HTH_MARR_2"/>
    <property type="match status" value="1"/>
</dbReference>
<keyword evidence="3" id="KW-0804">Transcription</keyword>
<evidence type="ECO:0000313" key="6">
    <source>
        <dbReference type="Proteomes" id="UP000199506"/>
    </source>
</evidence>
<feature type="domain" description="HTH marR-type" evidence="4">
    <location>
        <begin position="1"/>
        <end position="142"/>
    </location>
</feature>
<dbReference type="InterPro" id="IPR023187">
    <property type="entry name" value="Tscrpt_reg_MarR-type_CS"/>
</dbReference>
<dbReference type="AlphaFoldDB" id="A0A1H7ME51"/>
<dbReference type="CDD" id="cd00090">
    <property type="entry name" value="HTH_ARSR"/>
    <property type="match status" value="1"/>
</dbReference>
<dbReference type="SUPFAM" id="SSF46785">
    <property type="entry name" value="Winged helix' DNA-binding domain"/>
    <property type="match status" value="1"/>
</dbReference>
<dbReference type="InterPro" id="IPR036390">
    <property type="entry name" value="WH_DNA-bd_sf"/>
</dbReference>
<dbReference type="OrthoDB" id="10712at2157"/>
<protein>
    <submittedName>
        <fullName evidence="5">DNA-binding transcriptional regulator, MarR family</fullName>
    </submittedName>
</protein>
<dbReference type="RefSeq" id="WP_083234807.1">
    <property type="nucleotide sequence ID" value="NZ_FOAK01000009.1"/>
</dbReference>
<dbReference type="PANTHER" id="PTHR42756:SF1">
    <property type="entry name" value="TRANSCRIPTIONAL REPRESSOR OF EMRAB OPERON"/>
    <property type="match status" value="1"/>
</dbReference>
<proteinExistence type="predicted"/>
<organism evidence="5 6">
    <name type="scientific">Methanobrevibacter gottschalkii</name>
    <dbReference type="NCBI Taxonomy" id="190974"/>
    <lineage>
        <taxon>Archaea</taxon>
        <taxon>Methanobacteriati</taxon>
        <taxon>Methanobacteriota</taxon>
        <taxon>Methanomada group</taxon>
        <taxon>Methanobacteria</taxon>
        <taxon>Methanobacteriales</taxon>
        <taxon>Methanobacteriaceae</taxon>
        <taxon>Methanobrevibacter</taxon>
    </lineage>
</organism>
<keyword evidence="2 5" id="KW-0238">DNA-binding</keyword>
<gene>
    <name evidence="5" type="ORF">SAMN05216439_1928</name>
</gene>
<dbReference type="Proteomes" id="UP000199506">
    <property type="component" value="Unassembled WGS sequence"/>
</dbReference>
<dbReference type="InterPro" id="IPR000835">
    <property type="entry name" value="HTH_MarR-typ"/>
</dbReference>
<dbReference type="InterPro" id="IPR036388">
    <property type="entry name" value="WH-like_DNA-bd_sf"/>
</dbReference>
<dbReference type="SMART" id="SM00347">
    <property type="entry name" value="HTH_MARR"/>
    <property type="match status" value="1"/>
</dbReference>
<dbReference type="Gene3D" id="1.10.10.10">
    <property type="entry name" value="Winged helix-like DNA-binding domain superfamily/Winged helix DNA-binding domain"/>
    <property type="match status" value="1"/>
</dbReference>
<evidence type="ECO:0000313" key="5">
    <source>
        <dbReference type="EMBL" id="SEL08877.1"/>
    </source>
</evidence>
<dbReference type="InterPro" id="IPR011991">
    <property type="entry name" value="ArsR-like_HTH"/>
</dbReference>
<dbReference type="EMBL" id="FOAK01000009">
    <property type="protein sequence ID" value="SEL08877.1"/>
    <property type="molecule type" value="Genomic_DNA"/>
</dbReference>
<sequence>MDKSPDVFDNAPIIGWIHNISKNQLKYLNSQIQELNLGREVRYIMLIHDNPNCSQDDLVNIYGESKANVAKSLKKLENNGYITRNMNPENRRKYMLKTTKKADELIPKIRKISLDWEIKVGIDENDYELKEKIRQIAINGMKLIDNN</sequence>
<evidence type="ECO:0000259" key="4">
    <source>
        <dbReference type="PROSITE" id="PS50995"/>
    </source>
</evidence>
<dbReference type="PROSITE" id="PS01117">
    <property type="entry name" value="HTH_MARR_1"/>
    <property type="match status" value="1"/>
</dbReference>
<evidence type="ECO:0000256" key="1">
    <source>
        <dbReference type="ARBA" id="ARBA00023015"/>
    </source>
</evidence>
<dbReference type="PANTHER" id="PTHR42756">
    <property type="entry name" value="TRANSCRIPTIONAL REGULATOR, MARR"/>
    <property type="match status" value="1"/>
</dbReference>